<dbReference type="PANTHER" id="PTHR47623:SF1">
    <property type="entry name" value="OS09G0287300 PROTEIN"/>
    <property type="match status" value="1"/>
</dbReference>
<proteinExistence type="predicted"/>
<dbReference type="InterPro" id="IPR013078">
    <property type="entry name" value="His_Pase_superF_clade-1"/>
</dbReference>
<comment type="caution">
    <text evidence="1">The sequence shown here is derived from an EMBL/GenBank/DDBJ whole genome shotgun (WGS) entry which is preliminary data.</text>
</comment>
<dbReference type="CDD" id="cd07067">
    <property type="entry name" value="HP_PGM_like"/>
    <property type="match status" value="1"/>
</dbReference>
<dbReference type="SMART" id="SM00855">
    <property type="entry name" value="PGAM"/>
    <property type="match status" value="1"/>
</dbReference>
<dbReference type="InterPro" id="IPR029033">
    <property type="entry name" value="His_PPase_superfam"/>
</dbReference>
<accession>A0ABQ1QFW1</accession>
<evidence type="ECO:0000313" key="1">
    <source>
        <dbReference type="EMBL" id="GGD24682.1"/>
    </source>
</evidence>
<dbReference type="EMBL" id="BMGI01000001">
    <property type="protein sequence ID" value="GGD24682.1"/>
    <property type="molecule type" value="Genomic_DNA"/>
</dbReference>
<dbReference type="Pfam" id="PF00300">
    <property type="entry name" value="His_Phos_1"/>
    <property type="match status" value="1"/>
</dbReference>
<reference evidence="2" key="1">
    <citation type="journal article" date="2019" name="Int. J. Syst. Evol. Microbiol.">
        <title>The Global Catalogue of Microorganisms (GCM) 10K type strain sequencing project: providing services to taxonomists for standard genome sequencing and annotation.</title>
        <authorList>
            <consortium name="The Broad Institute Genomics Platform"/>
            <consortium name="The Broad Institute Genome Sequencing Center for Infectious Disease"/>
            <person name="Wu L."/>
            <person name="Ma J."/>
        </authorList>
    </citation>
    <scope>NUCLEOTIDE SEQUENCE [LARGE SCALE GENOMIC DNA]</scope>
    <source>
        <strain evidence="2">CGMCC 1.12922</strain>
    </source>
</reference>
<dbReference type="SUPFAM" id="SSF53254">
    <property type="entry name" value="Phosphoglycerate mutase-like"/>
    <property type="match status" value="1"/>
</dbReference>
<keyword evidence="2" id="KW-1185">Reference proteome</keyword>
<dbReference type="PANTHER" id="PTHR47623">
    <property type="entry name" value="OS09G0287300 PROTEIN"/>
    <property type="match status" value="1"/>
</dbReference>
<protein>
    <submittedName>
        <fullName evidence="1">Phosphoglycerate mutase</fullName>
    </submittedName>
</protein>
<dbReference type="RefSeq" id="WP_188526152.1">
    <property type="nucleotide sequence ID" value="NZ_BMGI01000001.1"/>
</dbReference>
<sequence length="167" mass="18250">MTLRLILTRHAKSSWSDPMMDDHERPLNNRGRASAQAVGAWLAARGYVPDEALVSSATRTRETWELIAGAFDAAPAAVIRPDLYNAEPEGMLAALREATGRVVMIVAHNPGAAYFAQGIVEVPPPDARFGRYPTAATTVIDFEFSDWGGVVWRSGRIVDLVFARDLI</sequence>
<evidence type="ECO:0000313" key="2">
    <source>
        <dbReference type="Proteomes" id="UP000617355"/>
    </source>
</evidence>
<gene>
    <name evidence="1" type="ORF">GCM10011358_06380</name>
</gene>
<name>A0ABQ1QFW1_9RHOB</name>
<dbReference type="Gene3D" id="3.40.50.1240">
    <property type="entry name" value="Phosphoglycerate mutase-like"/>
    <property type="match status" value="1"/>
</dbReference>
<dbReference type="Proteomes" id="UP000617355">
    <property type="component" value="Unassembled WGS sequence"/>
</dbReference>
<organism evidence="1 2">
    <name type="scientific">Sinisalibacter lacisalsi</name>
    <dbReference type="NCBI Taxonomy" id="1526570"/>
    <lineage>
        <taxon>Bacteria</taxon>
        <taxon>Pseudomonadati</taxon>
        <taxon>Pseudomonadota</taxon>
        <taxon>Alphaproteobacteria</taxon>
        <taxon>Rhodobacterales</taxon>
        <taxon>Roseobacteraceae</taxon>
        <taxon>Sinisalibacter</taxon>
    </lineage>
</organism>